<dbReference type="STRING" id="1132855.GCA_000384255_00203"/>
<dbReference type="Pfam" id="PF01292">
    <property type="entry name" value="Ni_hydr_CYTB"/>
    <property type="match status" value="1"/>
</dbReference>
<comment type="caution">
    <text evidence="15">The sequence shown here is derived from an EMBL/GenBank/DDBJ whole genome shotgun (WGS) entry which is preliminary data.</text>
</comment>
<evidence type="ECO:0000256" key="4">
    <source>
        <dbReference type="ARBA" id="ARBA00022475"/>
    </source>
</evidence>
<comment type="subcellular location">
    <subcellularLocation>
        <location evidence="2">Cell membrane</location>
        <topology evidence="2">Multi-pass membrane protein</topology>
    </subcellularLocation>
</comment>
<evidence type="ECO:0000256" key="11">
    <source>
        <dbReference type="ARBA" id="ARBA00023136"/>
    </source>
</evidence>
<feature type="domain" description="Cytochrome b561 bacterial/Ni-hydrogenase" evidence="14">
    <location>
        <begin position="7"/>
        <end position="196"/>
    </location>
</feature>
<dbReference type="InterPro" id="IPR016174">
    <property type="entry name" value="Di-haem_cyt_TM"/>
</dbReference>
<proteinExistence type="inferred from homology"/>
<keyword evidence="10" id="KW-0408">Iron</keyword>
<dbReference type="GO" id="GO:0046872">
    <property type="term" value="F:metal ion binding"/>
    <property type="evidence" value="ECO:0007669"/>
    <property type="project" value="UniProtKB-KW"/>
</dbReference>
<name>A0A351R9M4_9PROT</name>
<dbReference type="GO" id="GO:0020037">
    <property type="term" value="F:heme binding"/>
    <property type="evidence" value="ECO:0007669"/>
    <property type="project" value="TreeGrafter"/>
</dbReference>
<dbReference type="SUPFAM" id="SSF81342">
    <property type="entry name" value="Transmembrane di-heme cytochromes"/>
    <property type="match status" value="1"/>
</dbReference>
<evidence type="ECO:0000256" key="8">
    <source>
        <dbReference type="ARBA" id="ARBA00022982"/>
    </source>
</evidence>
<dbReference type="Gene3D" id="1.20.950.20">
    <property type="entry name" value="Transmembrane di-heme cytochromes, Chain C"/>
    <property type="match status" value="1"/>
</dbReference>
<keyword evidence="4" id="KW-1003">Cell membrane</keyword>
<feature type="transmembrane region" description="Helical" evidence="13">
    <location>
        <begin position="116"/>
        <end position="134"/>
    </location>
</feature>
<sequence>MNQASTRYTKPAVILHWLIALVIFAMFALGWYMSELPKEAPKQSAFDLFDLGIYTWELAKEASPRTFYFNLHKSIGITLLALIAIRVLWRITHRPPAMLTSYKPWEKKLATGTHHLLYLLMVAMPVTGLIMAVNSKYGVMWFGMDFIAGLDNSNMRDLFKEAHEIIGAILLIAVIIHIAGALKHKFIDKDGTMKRMSFK</sequence>
<evidence type="ECO:0000256" key="13">
    <source>
        <dbReference type="SAM" id="Phobius"/>
    </source>
</evidence>
<evidence type="ECO:0000256" key="7">
    <source>
        <dbReference type="ARBA" id="ARBA00022723"/>
    </source>
</evidence>
<dbReference type="EMBL" id="DNAA01000088">
    <property type="protein sequence ID" value="HBA08745.1"/>
    <property type="molecule type" value="Genomic_DNA"/>
</dbReference>
<evidence type="ECO:0000256" key="10">
    <source>
        <dbReference type="ARBA" id="ARBA00023004"/>
    </source>
</evidence>
<keyword evidence="8" id="KW-0249">Electron transport</keyword>
<comment type="cofactor">
    <cofactor evidence="1">
        <name>heme b</name>
        <dbReference type="ChEBI" id="CHEBI:60344"/>
    </cofactor>
</comment>
<dbReference type="InterPro" id="IPR011577">
    <property type="entry name" value="Cyt_b561_bac/Ni-Hgenase"/>
</dbReference>
<keyword evidence="11 13" id="KW-0472">Membrane</keyword>
<evidence type="ECO:0000256" key="12">
    <source>
        <dbReference type="ARBA" id="ARBA00037975"/>
    </source>
</evidence>
<dbReference type="Proteomes" id="UP000264313">
    <property type="component" value="Unassembled WGS sequence"/>
</dbReference>
<accession>A0A351R9M4</accession>
<evidence type="ECO:0000259" key="14">
    <source>
        <dbReference type="Pfam" id="PF01292"/>
    </source>
</evidence>
<dbReference type="GO" id="GO:0009055">
    <property type="term" value="F:electron transfer activity"/>
    <property type="evidence" value="ECO:0007669"/>
    <property type="project" value="InterPro"/>
</dbReference>
<keyword evidence="3" id="KW-0813">Transport</keyword>
<dbReference type="PANTHER" id="PTHR30529">
    <property type="entry name" value="CYTOCHROME B561"/>
    <property type="match status" value="1"/>
</dbReference>
<dbReference type="AlphaFoldDB" id="A0A351R9M4"/>
<gene>
    <name evidence="15" type="ORF">DCW48_03615</name>
</gene>
<feature type="transmembrane region" description="Helical" evidence="13">
    <location>
        <begin position="165"/>
        <end position="186"/>
    </location>
</feature>
<dbReference type="GO" id="GO:0005886">
    <property type="term" value="C:plasma membrane"/>
    <property type="evidence" value="ECO:0007669"/>
    <property type="project" value="UniProtKB-SubCell"/>
</dbReference>
<reference evidence="15 16" key="1">
    <citation type="journal article" date="2018" name="Nat. Biotechnol.">
        <title>A standardized bacterial taxonomy based on genome phylogeny substantially revises the tree of life.</title>
        <authorList>
            <person name="Parks D.H."/>
            <person name="Chuvochina M."/>
            <person name="Waite D.W."/>
            <person name="Rinke C."/>
            <person name="Skarshewski A."/>
            <person name="Chaumeil P.A."/>
            <person name="Hugenholtz P."/>
        </authorList>
    </citation>
    <scope>NUCLEOTIDE SEQUENCE [LARGE SCALE GENOMIC DNA]</scope>
    <source>
        <strain evidence="15">UBA9958</strain>
    </source>
</reference>
<evidence type="ECO:0000256" key="6">
    <source>
        <dbReference type="ARBA" id="ARBA00022692"/>
    </source>
</evidence>
<evidence type="ECO:0000256" key="9">
    <source>
        <dbReference type="ARBA" id="ARBA00022989"/>
    </source>
</evidence>
<dbReference type="PANTHER" id="PTHR30529:SF1">
    <property type="entry name" value="CYTOCHROME B561 HOMOLOG 2"/>
    <property type="match status" value="1"/>
</dbReference>
<evidence type="ECO:0000256" key="2">
    <source>
        <dbReference type="ARBA" id="ARBA00004651"/>
    </source>
</evidence>
<dbReference type="InterPro" id="IPR052168">
    <property type="entry name" value="Cytochrome_b561_oxidase"/>
</dbReference>
<dbReference type="GO" id="GO:0022904">
    <property type="term" value="P:respiratory electron transport chain"/>
    <property type="evidence" value="ECO:0007669"/>
    <property type="project" value="InterPro"/>
</dbReference>
<feature type="transmembrane region" description="Helical" evidence="13">
    <location>
        <begin position="67"/>
        <end position="89"/>
    </location>
</feature>
<keyword evidence="5" id="KW-0349">Heme</keyword>
<comment type="similarity">
    <text evidence="12">Belongs to the cytochrome b561 family.</text>
</comment>
<evidence type="ECO:0000256" key="3">
    <source>
        <dbReference type="ARBA" id="ARBA00022448"/>
    </source>
</evidence>
<evidence type="ECO:0000256" key="5">
    <source>
        <dbReference type="ARBA" id="ARBA00022617"/>
    </source>
</evidence>
<keyword evidence="9 13" id="KW-1133">Transmembrane helix</keyword>
<evidence type="ECO:0000313" key="15">
    <source>
        <dbReference type="EMBL" id="HBA08745.1"/>
    </source>
</evidence>
<protein>
    <submittedName>
        <fullName evidence="15">Cytochrome b</fullName>
    </submittedName>
</protein>
<keyword evidence="7" id="KW-0479">Metal-binding</keyword>
<feature type="transmembrane region" description="Helical" evidence="13">
    <location>
        <begin position="12"/>
        <end position="33"/>
    </location>
</feature>
<evidence type="ECO:0000256" key="1">
    <source>
        <dbReference type="ARBA" id="ARBA00001970"/>
    </source>
</evidence>
<organism evidence="15 16">
    <name type="scientific">Methylotenera mobilis</name>
    <dbReference type="NCBI Taxonomy" id="359408"/>
    <lineage>
        <taxon>Bacteria</taxon>
        <taxon>Pseudomonadati</taxon>
        <taxon>Pseudomonadota</taxon>
        <taxon>Betaproteobacteria</taxon>
        <taxon>Nitrosomonadales</taxon>
        <taxon>Methylophilaceae</taxon>
        <taxon>Methylotenera</taxon>
    </lineage>
</organism>
<evidence type="ECO:0000313" key="16">
    <source>
        <dbReference type="Proteomes" id="UP000264313"/>
    </source>
</evidence>
<keyword evidence="6 13" id="KW-0812">Transmembrane</keyword>